<keyword evidence="8" id="KW-0456">Lyase</keyword>
<reference evidence="11 12" key="1">
    <citation type="submission" date="2018-04" db="EMBL/GenBank/DDBJ databases">
        <title>Genomic Encyclopedia of Type Strains, Phase IV (KMG-IV): sequencing the most valuable type-strain genomes for metagenomic binning, comparative biology and taxonomic classification.</title>
        <authorList>
            <person name="Goeker M."/>
        </authorList>
    </citation>
    <scope>NUCLEOTIDE SEQUENCE [LARGE SCALE GENOMIC DNA]</scope>
    <source>
        <strain evidence="11 12">DSM 104150</strain>
    </source>
</reference>
<keyword evidence="12" id="KW-1185">Reference proteome</keyword>
<evidence type="ECO:0000256" key="5">
    <source>
        <dbReference type="ARBA" id="ARBA00018141"/>
    </source>
</evidence>
<comment type="similarity">
    <text evidence="3">Belongs to the PTPS family. QueD subfamily.</text>
</comment>
<evidence type="ECO:0000256" key="7">
    <source>
        <dbReference type="ARBA" id="ARBA00022833"/>
    </source>
</evidence>
<dbReference type="Gene3D" id="3.30.479.10">
    <property type="entry name" value="6-pyruvoyl tetrahydropterin synthase/QueD"/>
    <property type="match status" value="1"/>
</dbReference>
<sequence length="140" mass="16194">MTTEAPQICLTRRETFAAAHRLWSDALTEAENRALFGKCAYDHGHGHNYVIEVTLRGPIDARTGILVNVTELRDTIRRLILDDVDHRHLNHDSKLCRGINPTVENLTVLFFKVLRAHYGELLYEVCLHETEKNWARYRGE</sequence>
<dbReference type="GO" id="GO:0046872">
    <property type="term" value="F:metal ion binding"/>
    <property type="evidence" value="ECO:0007669"/>
    <property type="project" value="UniProtKB-KW"/>
</dbReference>
<comment type="pathway">
    <text evidence="2">Purine metabolism; 7-cyano-7-deazaguanine biosynthesis.</text>
</comment>
<comment type="caution">
    <text evidence="11">The sequence shown here is derived from an EMBL/GenBank/DDBJ whole genome shotgun (WGS) entry which is preliminary data.</text>
</comment>
<dbReference type="InterPro" id="IPR038418">
    <property type="entry name" value="6-PTP_synth/QueD_sf"/>
</dbReference>
<evidence type="ECO:0000256" key="3">
    <source>
        <dbReference type="ARBA" id="ARBA00008900"/>
    </source>
</evidence>
<dbReference type="FunFam" id="3.30.479.10:FF:000003">
    <property type="entry name" value="6-pyruvoyl tetrahydrobiopterin synthase"/>
    <property type="match status" value="1"/>
</dbReference>
<keyword evidence="6" id="KW-0479">Metal-binding</keyword>
<accession>A0A318E1C7</accession>
<evidence type="ECO:0000256" key="10">
    <source>
        <dbReference type="ARBA" id="ARBA00048807"/>
    </source>
</evidence>
<dbReference type="RefSeq" id="WP_110266749.1">
    <property type="nucleotide sequence ID" value="NZ_CAWNXA010000013.1"/>
</dbReference>
<evidence type="ECO:0000256" key="2">
    <source>
        <dbReference type="ARBA" id="ARBA00005061"/>
    </source>
</evidence>
<evidence type="ECO:0000313" key="12">
    <source>
        <dbReference type="Proteomes" id="UP000248330"/>
    </source>
</evidence>
<dbReference type="Proteomes" id="UP000248330">
    <property type="component" value="Unassembled WGS sequence"/>
</dbReference>
<name>A0A318E1C7_9GAMM</name>
<dbReference type="PANTHER" id="PTHR12589:SF7">
    <property type="entry name" value="6-PYRUVOYL TETRAHYDROBIOPTERIN SYNTHASE"/>
    <property type="match status" value="1"/>
</dbReference>
<dbReference type="AlphaFoldDB" id="A0A318E1C7"/>
<evidence type="ECO:0000256" key="8">
    <source>
        <dbReference type="ARBA" id="ARBA00023239"/>
    </source>
</evidence>
<evidence type="ECO:0000256" key="4">
    <source>
        <dbReference type="ARBA" id="ARBA00012982"/>
    </source>
</evidence>
<dbReference type="Pfam" id="PF01242">
    <property type="entry name" value="PTPS"/>
    <property type="match status" value="1"/>
</dbReference>
<dbReference type="GO" id="GO:0070497">
    <property type="term" value="F:6-carboxytetrahydropterin synthase activity"/>
    <property type="evidence" value="ECO:0007669"/>
    <property type="project" value="UniProtKB-EC"/>
</dbReference>
<evidence type="ECO:0000256" key="6">
    <source>
        <dbReference type="ARBA" id="ARBA00022723"/>
    </source>
</evidence>
<protein>
    <recommendedName>
        <fullName evidence="5">6-carboxy-5,6,7,8-tetrahydropterin synthase</fullName>
        <ecNumber evidence="4">4.1.2.50</ecNumber>
    </recommendedName>
    <alternativeName>
        <fullName evidence="9">Queuosine biosynthesis protein QueD</fullName>
    </alternativeName>
</protein>
<dbReference type="EMBL" id="QICN01000013">
    <property type="protein sequence ID" value="PXV64296.1"/>
    <property type="molecule type" value="Genomic_DNA"/>
</dbReference>
<evidence type="ECO:0000256" key="1">
    <source>
        <dbReference type="ARBA" id="ARBA00001947"/>
    </source>
</evidence>
<gene>
    <name evidence="11" type="ORF">C8D93_11390</name>
</gene>
<dbReference type="PANTHER" id="PTHR12589">
    <property type="entry name" value="PYRUVOYL TETRAHYDROBIOPTERIN SYNTHASE"/>
    <property type="match status" value="1"/>
</dbReference>
<keyword evidence="7" id="KW-0862">Zinc</keyword>
<evidence type="ECO:0000256" key="9">
    <source>
        <dbReference type="ARBA" id="ARBA00031449"/>
    </source>
</evidence>
<dbReference type="OrthoDB" id="9804698at2"/>
<comment type="catalytic activity">
    <reaction evidence="10">
        <text>7,8-dihydroneopterin 3'-triphosphate + H2O = 6-carboxy-5,6,7,8-tetrahydropterin + triphosphate + acetaldehyde + 2 H(+)</text>
        <dbReference type="Rhea" id="RHEA:27966"/>
        <dbReference type="ChEBI" id="CHEBI:15343"/>
        <dbReference type="ChEBI" id="CHEBI:15377"/>
        <dbReference type="ChEBI" id="CHEBI:15378"/>
        <dbReference type="ChEBI" id="CHEBI:18036"/>
        <dbReference type="ChEBI" id="CHEBI:58462"/>
        <dbReference type="ChEBI" id="CHEBI:61032"/>
        <dbReference type="EC" id="4.1.2.50"/>
    </reaction>
</comment>
<organism evidence="11 12">
    <name type="scientific">Sinimarinibacterium flocculans</name>
    <dbReference type="NCBI Taxonomy" id="985250"/>
    <lineage>
        <taxon>Bacteria</taxon>
        <taxon>Pseudomonadati</taxon>
        <taxon>Pseudomonadota</taxon>
        <taxon>Gammaproteobacteria</taxon>
        <taxon>Nevskiales</taxon>
        <taxon>Nevskiaceae</taxon>
        <taxon>Sinimarinibacterium</taxon>
    </lineage>
</organism>
<comment type="cofactor">
    <cofactor evidence="1">
        <name>Zn(2+)</name>
        <dbReference type="ChEBI" id="CHEBI:29105"/>
    </cofactor>
</comment>
<dbReference type="UniPathway" id="UPA00391"/>
<dbReference type="SUPFAM" id="SSF55620">
    <property type="entry name" value="Tetrahydrobiopterin biosynthesis enzymes-like"/>
    <property type="match status" value="1"/>
</dbReference>
<proteinExistence type="inferred from homology"/>
<dbReference type="InterPro" id="IPR007115">
    <property type="entry name" value="6-PTP_synth/QueD"/>
</dbReference>
<evidence type="ECO:0000313" key="11">
    <source>
        <dbReference type="EMBL" id="PXV64296.1"/>
    </source>
</evidence>
<dbReference type="EC" id="4.1.2.50" evidence="4"/>